<protein>
    <recommendedName>
        <fullName evidence="12">Protein TONSOKU</fullName>
    </recommendedName>
</protein>
<dbReference type="InterPro" id="IPR044227">
    <property type="entry name" value="TONSOKU"/>
</dbReference>
<evidence type="ECO:0000256" key="5">
    <source>
        <dbReference type="ARBA" id="ARBA00022853"/>
    </source>
</evidence>
<dbReference type="SMART" id="SM00028">
    <property type="entry name" value="TPR"/>
    <property type="match status" value="6"/>
</dbReference>
<evidence type="ECO:0000256" key="2">
    <source>
        <dbReference type="ARBA" id="ARBA00010999"/>
    </source>
</evidence>
<dbReference type="InterPro" id="IPR019734">
    <property type="entry name" value="TPR_rpt"/>
</dbReference>
<dbReference type="Pfam" id="PF13424">
    <property type="entry name" value="TPR_12"/>
    <property type="match status" value="1"/>
</dbReference>
<dbReference type="SUPFAM" id="SSF52047">
    <property type="entry name" value="RNI-like"/>
    <property type="match status" value="1"/>
</dbReference>
<feature type="compositionally biased region" description="Basic and acidic residues" evidence="9">
    <location>
        <begin position="1176"/>
        <end position="1190"/>
    </location>
</feature>
<dbReference type="Gene3D" id="3.80.10.10">
    <property type="entry name" value="Ribonuclease Inhibitor"/>
    <property type="match status" value="1"/>
</dbReference>
<organism evidence="10 11">
    <name type="scientific">Trapa incisa</name>
    <dbReference type="NCBI Taxonomy" id="236973"/>
    <lineage>
        <taxon>Eukaryota</taxon>
        <taxon>Viridiplantae</taxon>
        <taxon>Streptophyta</taxon>
        <taxon>Embryophyta</taxon>
        <taxon>Tracheophyta</taxon>
        <taxon>Spermatophyta</taxon>
        <taxon>Magnoliopsida</taxon>
        <taxon>eudicotyledons</taxon>
        <taxon>Gunneridae</taxon>
        <taxon>Pentapetalae</taxon>
        <taxon>rosids</taxon>
        <taxon>malvids</taxon>
        <taxon>Myrtales</taxon>
        <taxon>Lythraceae</taxon>
        <taxon>Trapa</taxon>
    </lineage>
</organism>
<evidence type="ECO:0008006" key="12">
    <source>
        <dbReference type="Google" id="ProtNLM"/>
    </source>
</evidence>
<sequence>MGKEDAELSLAKRSYRIAKEEGNRQEEARWANSIGNILKNRGEYVEALRWLRLDYHVTLKHLSVKQLLPTCQSLGEVLLCLERFKDALVYQKKHLELAKDSGDLVEQQRASTQLGRTYHEMFLRSSDDHISIRNAKKYFRSAMQLAQTLKDSAPMGESSFLNEYIDAFNNIGMLEFDIDNLEEAKDTLIKGLEICDEEEIPEDNASRSRLHHNLGNVYTELRKWDKAKDHIEKDILICKKIKHCQGEAKGYINLGELHYRVQKYDEARICYNKGLHLAKSLEDEDALVEQIKENINVVEEAIKVMNALRNEEQNLKKNARSLVAARGSPGERNCLLNHNRSLDLLIEKAGIILAWPKHLEFAKQKKTVAAELHDKEKLSDSFLVIGESYQKLRNFSKALKWYKKSWQMYKAIGNMEGQALAKINIGAVFDCNGDWTGALNAYEEGYRIALGANLPSVQLTALENMHYSHMIRFDNTHEARQLQLLIDELKQSNDGKLEAQKTGAECCSETDTEGENCSIACSSPLKSILNAYETQSNPIEEINDDIPLITIFNECKQSSKLESIIVPEKSNALSHSKLVSPKIQEGSSGTVVGRKRIRLVLSDDEDNEAQTDVGCSRRDIENYGGEGIDTSGGSVLCKRSPVAVMKASGCPTNSYNPINLEESMCSYRAGSSGKLALQNARDALSGGSKCIYDAAETLSHRDFTAHSGSHALADKLKRYITFRINNDLVRVEDGFLLSDDNLTIESLKAQLACLYFLQLPAEKRIKGLLPILKQLQISERIFESPEEFGCLDLLESVVVEVLISGWIHKPIMKLYVDCCEDLTEVPDLKLLTRLYNLEVSEDEVIASDCELQDVSITPLLNALSARGTISMLNLSHNLLGNVTVEKLQKILNSSGQNYGDLSLDLHCNRFGATSLFQICECPVLFERLVMLNISGNRLTDSCGYYISTILKSCRALYSLNIERCCISSRTIEMISDAIHDKSTLSKLWIGHNDNILGNAIISLLSKLGTLPRFSELSLSGLKLSKTVVDHLCQLVKTISLSGLMLSGTSLGTGGALPLTEAFLSESCELVKFDLSSCGLSPNYFSQLSTNDLLRGISEVNLGGNNITQEGAIPLASMLRNSQCNISILVLNNCKLDLYGVLQIVQALCGNSSMKELDLAGNIDVSGREALQCETTLEEKTDSSPDAKNTESHQIQSELSPIDHGDGQLEVADSEDERMGPEPCPSGMSRSCAGSSRVVRLPDRQLIEELSAAIGSARQLELLDLSSNGFSSSDVELFYASWANSRTVHPALKHVNGELLHLSVGGRRCCRVKPCCKF</sequence>
<dbReference type="Gene3D" id="1.25.40.10">
    <property type="entry name" value="Tetratricopeptide repeat domain"/>
    <property type="match status" value="3"/>
</dbReference>
<dbReference type="EMBL" id="JAXIOK010000013">
    <property type="protein sequence ID" value="KAK4756423.1"/>
    <property type="molecule type" value="Genomic_DNA"/>
</dbReference>
<dbReference type="PROSITE" id="PS50005">
    <property type="entry name" value="TPR"/>
    <property type="match status" value="1"/>
</dbReference>
<name>A0AAN7PZD6_9MYRT</name>
<keyword evidence="4" id="KW-0227">DNA damage</keyword>
<dbReference type="InterPro" id="IPR011990">
    <property type="entry name" value="TPR-like_helical_dom_sf"/>
</dbReference>
<evidence type="ECO:0000256" key="3">
    <source>
        <dbReference type="ARBA" id="ARBA00022454"/>
    </source>
</evidence>
<comment type="caution">
    <text evidence="10">The sequence shown here is derived from an EMBL/GenBank/DDBJ whole genome shotgun (WGS) entry which is preliminary data.</text>
</comment>
<feature type="coiled-coil region" evidence="8">
    <location>
        <begin position="281"/>
        <end position="325"/>
    </location>
</feature>
<keyword evidence="3" id="KW-0158">Chromosome</keyword>
<dbReference type="GO" id="GO:0006281">
    <property type="term" value="P:DNA repair"/>
    <property type="evidence" value="ECO:0007669"/>
    <property type="project" value="UniProtKB-KW"/>
</dbReference>
<keyword evidence="11" id="KW-1185">Reference proteome</keyword>
<keyword evidence="6" id="KW-0234">DNA repair</keyword>
<feature type="repeat" description="TPR" evidence="7">
    <location>
        <begin position="248"/>
        <end position="281"/>
    </location>
</feature>
<evidence type="ECO:0000256" key="9">
    <source>
        <dbReference type="SAM" id="MobiDB-lite"/>
    </source>
</evidence>
<dbReference type="Pfam" id="PF13516">
    <property type="entry name" value="LRR_6"/>
    <property type="match status" value="1"/>
</dbReference>
<comment type="subcellular location">
    <subcellularLocation>
        <location evidence="1">Chromosome</location>
    </subcellularLocation>
</comment>
<dbReference type="GO" id="GO:0040029">
    <property type="term" value="P:epigenetic regulation of gene expression"/>
    <property type="evidence" value="ECO:0007669"/>
    <property type="project" value="InterPro"/>
</dbReference>
<dbReference type="InterPro" id="IPR032675">
    <property type="entry name" value="LRR_dom_sf"/>
</dbReference>
<evidence type="ECO:0000256" key="1">
    <source>
        <dbReference type="ARBA" id="ARBA00004286"/>
    </source>
</evidence>
<dbReference type="GO" id="GO:0005634">
    <property type="term" value="C:nucleus"/>
    <property type="evidence" value="ECO:0007669"/>
    <property type="project" value="InterPro"/>
</dbReference>
<evidence type="ECO:0000256" key="8">
    <source>
        <dbReference type="SAM" id="Coils"/>
    </source>
</evidence>
<dbReference type="SMART" id="SM00368">
    <property type="entry name" value="LRR_RI"/>
    <property type="match status" value="5"/>
</dbReference>
<evidence type="ECO:0000256" key="6">
    <source>
        <dbReference type="ARBA" id="ARBA00023204"/>
    </source>
</evidence>
<feature type="region of interest" description="Disordered" evidence="9">
    <location>
        <begin position="1176"/>
        <end position="1232"/>
    </location>
</feature>
<dbReference type="GO" id="GO:0009933">
    <property type="term" value="P:meristem structural organization"/>
    <property type="evidence" value="ECO:0007669"/>
    <property type="project" value="InterPro"/>
</dbReference>
<dbReference type="Proteomes" id="UP001345219">
    <property type="component" value="Chromosome 6"/>
</dbReference>
<evidence type="ECO:0000313" key="11">
    <source>
        <dbReference type="Proteomes" id="UP001345219"/>
    </source>
</evidence>
<evidence type="ECO:0000256" key="4">
    <source>
        <dbReference type="ARBA" id="ARBA00022763"/>
    </source>
</evidence>
<dbReference type="PANTHER" id="PTHR47684">
    <property type="entry name" value="PROTEIN TONSOKU"/>
    <property type="match status" value="1"/>
</dbReference>
<dbReference type="FunFam" id="3.80.10.10:FF:000500">
    <property type="entry name" value="Protein TONSOKU"/>
    <property type="match status" value="1"/>
</dbReference>
<keyword evidence="5" id="KW-0156">Chromatin regulator</keyword>
<keyword evidence="8" id="KW-0175">Coiled coil</keyword>
<dbReference type="GO" id="GO:0072423">
    <property type="term" value="P:response to DNA damage checkpoint signaling"/>
    <property type="evidence" value="ECO:0007669"/>
    <property type="project" value="InterPro"/>
</dbReference>
<proteinExistence type="inferred from homology"/>
<accession>A0AAN7PZD6</accession>
<dbReference type="InterPro" id="IPR001611">
    <property type="entry name" value="Leu-rich_rpt"/>
</dbReference>
<evidence type="ECO:0000313" key="10">
    <source>
        <dbReference type="EMBL" id="KAK4756423.1"/>
    </source>
</evidence>
<reference evidence="10 11" key="1">
    <citation type="journal article" date="2023" name="Hortic Res">
        <title>Pangenome of water caltrop reveals structural variations and asymmetric subgenome divergence after allopolyploidization.</title>
        <authorList>
            <person name="Zhang X."/>
            <person name="Chen Y."/>
            <person name="Wang L."/>
            <person name="Yuan Y."/>
            <person name="Fang M."/>
            <person name="Shi L."/>
            <person name="Lu R."/>
            <person name="Comes H.P."/>
            <person name="Ma Y."/>
            <person name="Chen Y."/>
            <person name="Huang G."/>
            <person name="Zhou Y."/>
            <person name="Zheng Z."/>
            <person name="Qiu Y."/>
        </authorList>
    </citation>
    <scope>NUCLEOTIDE SEQUENCE [LARGE SCALE GENOMIC DNA]</scope>
    <source>
        <tissue evidence="10">Roots</tissue>
    </source>
</reference>
<keyword evidence="7" id="KW-0802">TPR repeat</keyword>
<evidence type="ECO:0000256" key="7">
    <source>
        <dbReference type="PROSITE-ProRule" id="PRU00339"/>
    </source>
</evidence>
<dbReference type="SUPFAM" id="SSF48452">
    <property type="entry name" value="TPR-like"/>
    <property type="match status" value="2"/>
</dbReference>
<comment type="similarity">
    <text evidence="2">Belongs to the Tonsoku family.</text>
</comment>
<dbReference type="PANTHER" id="PTHR47684:SF1">
    <property type="entry name" value="PROTEIN TONSOKU"/>
    <property type="match status" value="1"/>
</dbReference>
<dbReference type="GO" id="GO:0005694">
    <property type="term" value="C:chromosome"/>
    <property type="evidence" value="ECO:0007669"/>
    <property type="project" value="UniProtKB-SubCell"/>
</dbReference>
<gene>
    <name evidence="10" type="ORF">SAY87_006550</name>
</gene>